<feature type="compositionally biased region" description="Acidic residues" evidence="4">
    <location>
        <begin position="455"/>
        <end position="489"/>
    </location>
</feature>
<comment type="subcellular location">
    <subcellularLocation>
        <location evidence="1">Nucleus</location>
    </subcellularLocation>
</comment>
<sequence length="502" mass="55593">MGADAGAAGTAGERELEIEKAMRARVPDFQKQADSLTLEGVRRALEKDLGLEIYSLDAHKKFIKQCVDKVFAESDDENTNGNASEDAEAKDNHLSKEGLDNANPMPVSNKTSSSADAQVERSSETGKDPAGEEDKTSSSDISEAMIKEAIGKRASYFRKNSETLTLQGVRRTLEEDLKLQKKALDPHKNFITTELDKVLQDPANGAKEKSKKGPPMDTERKTSKGSKRAREDSDSSELNDSQSEMEDSDEDTRPRKKRAEKAKVIKKQKKVANEKKLSTPKAKKIAKRDSDRSADEQGGNSAEEDNSHSSAEEDNKKKQQAPVYGKQVEHLKSIIKSCGMTIPPTVYRRAKQAPEHKREAYLIKELQDMLEKEGLSKNPSEKVSILQKLLVQPRCANPYFSNMLFNVMAEIKAVKKRKERAKELEGIDMSNIITSSRRRSTSSFIPLPPPPKIEDDSDDEEDDDAKDDDEDVEENVEDGDEGDNDDAEAGDGSADDAAKDSD</sequence>
<dbReference type="InterPro" id="IPR037647">
    <property type="entry name" value="HIRIP3"/>
</dbReference>
<feature type="region of interest" description="Disordered" evidence="4">
    <location>
        <begin position="437"/>
        <end position="502"/>
    </location>
</feature>
<feature type="compositionally biased region" description="Polar residues" evidence="4">
    <location>
        <begin position="106"/>
        <end position="116"/>
    </location>
</feature>
<evidence type="ECO:0000256" key="4">
    <source>
        <dbReference type="SAM" id="MobiDB-lite"/>
    </source>
</evidence>
<organism evidence="6 7">
    <name type="scientific">Urochloa decumbens</name>
    <dbReference type="NCBI Taxonomy" id="240449"/>
    <lineage>
        <taxon>Eukaryota</taxon>
        <taxon>Viridiplantae</taxon>
        <taxon>Streptophyta</taxon>
        <taxon>Embryophyta</taxon>
        <taxon>Tracheophyta</taxon>
        <taxon>Spermatophyta</taxon>
        <taxon>Magnoliopsida</taxon>
        <taxon>Liliopsida</taxon>
        <taxon>Poales</taxon>
        <taxon>Poaceae</taxon>
        <taxon>PACMAD clade</taxon>
        <taxon>Panicoideae</taxon>
        <taxon>Panicodae</taxon>
        <taxon>Paniceae</taxon>
        <taxon>Melinidinae</taxon>
        <taxon>Urochloa</taxon>
    </lineage>
</organism>
<evidence type="ECO:0000256" key="1">
    <source>
        <dbReference type="ARBA" id="ARBA00004123"/>
    </source>
</evidence>
<feature type="region of interest" description="Disordered" evidence="4">
    <location>
        <begin position="74"/>
        <end position="144"/>
    </location>
</feature>
<evidence type="ECO:0000256" key="2">
    <source>
        <dbReference type="ARBA" id="ARBA00023186"/>
    </source>
</evidence>
<feature type="compositionally biased region" description="Basic and acidic residues" evidence="4">
    <location>
        <begin position="87"/>
        <end position="99"/>
    </location>
</feature>
<dbReference type="Proteomes" id="UP001497457">
    <property type="component" value="Chromosome 23rd"/>
</dbReference>
<keyword evidence="3" id="KW-0539">Nucleus</keyword>
<proteinExistence type="predicted"/>
<keyword evidence="2" id="KW-0143">Chaperone</keyword>
<name>A0ABC9AUS2_9POAL</name>
<feature type="compositionally biased region" description="Basic and acidic residues" evidence="4">
    <location>
        <begin position="217"/>
        <end position="233"/>
    </location>
</feature>
<dbReference type="InterPro" id="IPR019098">
    <property type="entry name" value="Histone_chaperone_domain_CHZ"/>
</dbReference>
<dbReference type="GO" id="GO:0005634">
    <property type="term" value="C:nucleus"/>
    <property type="evidence" value="ECO:0007669"/>
    <property type="project" value="UniProtKB-SubCell"/>
</dbReference>
<dbReference type="Pfam" id="PF09649">
    <property type="entry name" value="CHZ"/>
    <property type="match status" value="1"/>
</dbReference>
<dbReference type="PANTHER" id="PTHR15410:SF2">
    <property type="entry name" value="HIRA-INTERACTING PROTEIN 3"/>
    <property type="match status" value="1"/>
</dbReference>
<feature type="region of interest" description="Disordered" evidence="4">
    <location>
        <begin position="182"/>
        <end position="325"/>
    </location>
</feature>
<gene>
    <name evidence="6" type="ORF">URODEC1_LOCUS58923</name>
</gene>
<evidence type="ECO:0000313" key="7">
    <source>
        <dbReference type="Proteomes" id="UP001497457"/>
    </source>
</evidence>
<protein>
    <recommendedName>
        <fullName evidence="5">Histone chaperone domain-containing protein</fullName>
    </recommendedName>
</protein>
<feature type="compositionally biased region" description="Basic residues" evidence="4">
    <location>
        <begin position="254"/>
        <end position="270"/>
    </location>
</feature>
<evidence type="ECO:0000256" key="3">
    <source>
        <dbReference type="ARBA" id="ARBA00023242"/>
    </source>
</evidence>
<evidence type="ECO:0000259" key="5">
    <source>
        <dbReference type="SMART" id="SM01082"/>
    </source>
</evidence>
<dbReference type="EMBL" id="OZ075133">
    <property type="protein sequence ID" value="CAL4987658.1"/>
    <property type="molecule type" value="Genomic_DNA"/>
</dbReference>
<evidence type="ECO:0000313" key="6">
    <source>
        <dbReference type="EMBL" id="CAL4987658.1"/>
    </source>
</evidence>
<feature type="compositionally biased region" description="Basic and acidic residues" evidence="4">
    <location>
        <begin position="305"/>
        <end position="317"/>
    </location>
</feature>
<feature type="compositionally biased region" description="Basic and acidic residues" evidence="4">
    <location>
        <begin position="118"/>
        <end position="137"/>
    </location>
</feature>
<reference evidence="7" key="1">
    <citation type="submission" date="2024-06" db="EMBL/GenBank/DDBJ databases">
        <authorList>
            <person name="Ryan C."/>
        </authorList>
    </citation>
    <scope>NUCLEOTIDE SEQUENCE [LARGE SCALE GENOMIC DNA]</scope>
</reference>
<dbReference type="AlphaFoldDB" id="A0ABC9AUS2"/>
<reference evidence="6 7" key="2">
    <citation type="submission" date="2024-10" db="EMBL/GenBank/DDBJ databases">
        <authorList>
            <person name="Ryan C."/>
        </authorList>
    </citation>
    <scope>NUCLEOTIDE SEQUENCE [LARGE SCALE GENOMIC DNA]</scope>
</reference>
<feature type="domain" description="Histone chaperone" evidence="5">
    <location>
        <begin position="418"/>
        <end position="453"/>
    </location>
</feature>
<feature type="compositionally biased region" description="Basic and acidic residues" evidence="4">
    <location>
        <begin position="182"/>
        <end position="199"/>
    </location>
</feature>
<dbReference type="PANTHER" id="PTHR15410">
    <property type="entry name" value="HIRA-INTERACTING PROTEIN 3"/>
    <property type="match status" value="1"/>
</dbReference>
<accession>A0ABC9AUS2</accession>
<dbReference type="SMART" id="SM01082">
    <property type="entry name" value="CHZ"/>
    <property type="match status" value="1"/>
</dbReference>
<keyword evidence="7" id="KW-1185">Reference proteome</keyword>